<evidence type="ECO:0000256" key="2">
    <source>
        <dbReference type="ARBA" id="ARBA00023136"/>
    </source>
</evidence>
<feature type="compositionally biased region" description="Basic residues" evidence="3">
    <location>
        <begin position="168"/>
        <end position="179"/>
    </location>
</feature>
<accession>A0A4P9Z576</accession>
<dbReference type="OrthoDB" id="20273at2759"/>
<evidence type="ECO:0008006" key="7">
    <source>
        <dbReference type="Google" id="ProtNLM"/>
    </source>
</evidence>
<proteinExistence type="predicted"/>
<dbReference type="AlphaFoldDB" id="A0A4P9Z576"/>
<gene>
    <name evidence="5" type="ORF">SYNPS1DRAFT_27101</name>
</gene>
<keyword evidence="4" id="KW-0812">Transmembrane</keyword>
<evidence type="ECO:0000313" key="5">
    <source>
        <dbReference type="EMBL" id="RKP27232.1"/>
    </source>
</evidence>
<feature type="transmembrane region" description="Helical" evidence="4">
    <location>
        <begin position="450"/>
        <end position="468"/>
    </location>
</feature>
<feature type="region of interest" description="Disordered" evidence="3">
    <location>
        <begin position="1"/>
        <end position="220"/>
    </location>
</feature>
<dbReference type="PANTHER" id="PTHR31234">
    <property type="entry name" value="LATE EMBRYOGENESIS ABUNDANT (LEA) HYDROXYPROLINE-RICH GLYCOPROTEIN FAMILY"/>
    <property type="match status" value="1"/>
</dbReference>
<protein>
    <recommendedName>
        <fullName evidence="7">Late embryogenesis abundant protein LEA-2 subgroup domain-containing protein</fullName>
    </recommendedName>
</protein>
<dbReference type="GO" id="GO:0098542">
    <property type="term" value="P:defense response to other organism"/>
    <property type="evidence" value="ECO:0007669"/>
    <property type="project" value="InterPro"/>
</dbReference>
<feature type="compositionally biased region" description="Basic and acidic residues" evidence="3">
    <location>
        <begin position="1"/>
        <end position="21"/>
    </location>
</feature>
<evidence type="ECO:0000313" key="6">
    <source>
        <dbReference type="Proteomes" id="UP000278143"/>
    </source>
</evidence>
<comment type="subcellular location">
    <subcellularLocation>
        <location evidence="1">Membrane</location>
    </subcellularLocation>
</comment>
<evidence type="ECO:0000256" key="1">
    <source>
        <dbReference type="ARBA" id="ARBA00004370"/>
    </source>
</evidence>
<evidence type="ECO:0000256" key="3">
    <source>
        <dbReference type="SAM" id="MobiDB-lite"/>
    </source>
</evidence>
<dbReference type="EMBL" id="KZ989245">
    <property type="protein sequence ID" value="RKP27232.1"/>
    <property type="molecule type" value="Genomic_DNA"/>
</dbReference>
<dbReference type="Proteomes" id="UP000278143">
    <property type="component" value="Unassembled WGS sequence"/>
</dbReference>
<dbReference type="GO" id="GO:0016020">
    <property type="term" value="C:membrane"/>
    <property type="evidence" value="ECO:0007669"/>
    <property type="project" value="UniProtKB-SubCell"/>
</dbReference>
<evidence type="ECO:0000256" key="4">
    <source>
        <dbReference type="SAM" id="Phobius"/>
    </source>
</evidence>
<organism evidence="5 6">
    <name type="scientific">Syncephalis pseudoplumigaleata</name>
    <dbReference type="NCBI Taxonomy" id="1712513"/>
    <lineage>
        <taxon>Eukaryota</taxon>
        <taxon>Fungi</taxon>
        <taxon>Fungi incertae sedis</taxon>
        <taxon>Zoopagomycota</taxon>
        <taxon>Zoopagomycotina</taxon>
        <taxon>Zoopagomycetes</taxon>
        <taxon>Zoopagales</taxon>
        <taxon>Piptocephalidaceae</taxon>
        <taxon>Syncephalis</taxon>
    </lineage>
</organism>
<feature type="compositionally biased region" description="Basic and acidic residues" evidence="3">
    <location>
        <begin position="180"/>
        <end position="192"/>
    </location>
</feature>
<keyword evidence="4" id="KW-1133">Transmembrane helix</keyword>
<feature type="region of interest" description="Disordered" evidence="3">
    <location>
        <begin position="317"/>
        <end position="359"/>
    </location>
</feature>
<sequence>MREDSWIVTSKDQREDSRRPVDSWILPATSTASGKGYTRNVAGTGSHGRGNISTRSPRAPVDSWSMPLARQLPPTSGSSSPPSPLSPSSPTHDGSSTGQRADHPASQSRQPTASTRDYHNNGTNNSDEYGSLSRLNRNPSAGQYANSSQPHSLSRLPPGQSEHEHYHQHQHQHQHHQHHHYQDSMERKDDRAPGANFPAAYGADLMPQPQLPPASSNAAHRRYLHDEDGREMAEPAMTQYQPYSQRPVAHSANAAGGSPTKAIGAYGHSYRNHGSLFSERDSQLGAALHGNLRGTAAQATSAGATSNRWMSYTAEEARNDAWRDQPASPVPPPASSSTTHQFQSQRTEQRPPTPPLYTVVPRMEPVPEESGRADAAPAMASRNLYGAPSNTVHPYTTPATQPIPTYMGSKADRQYKKERSFCAQFWYMLFCCCCFQRCCFSRRSCCCTCLVILLVLGVGIALAAYFLWPRMPEVRFVSASMSSVNPRNQAVGEQAELPEWKNGTISMNVAFLLNMKNDNYISLRVNNITVDGFIRPSNMGNAAKSAGTNQTATPRIPVGRGSLPSEITFSGRASTNFKLYYLLSFNTNEQSQLPAFYELLDACGVTGSPKRKMRLEYDAKVDLAVISSLGIRPAISNKIDLDCPYEAGVLVQMPQTRALIKSVGPQFGLSQERIAAIMAGHDNKA</sequence>
<dbReference type="PANTHER" id="PTHR31234:SF2">
    <property type="entry name" value="OS05G0199100 PROTEIN"/>
    <property type="match status" value="1"/>
</dbReference>
<keyword evidence="2 4" id="KW-0472">Membrane</keyword>
<name>A0A4P9Z576_9FUNG</name>
<dbReference type="InterPro" id="IPR044839">
    <property type="entry name" value="NDR1-like"/>
</dbReference>
<reference evidence="6" key="1">
    <citation type="journal article" date="2018" name="Nat. Microbiol.">
        <title>Leveraging single-cell genomics to expand the fungal tree of life.</title>
        <authorList>
            <person name="Ahrendt S.R."/>
            <person name="Quandt C.A."/>
            <person name="Ciobanu D."/>
            <person name="Clum A."/>
            <person name="Salamov A."/>
            <person name="Andreopoulos B."/>
            <person name="Cheng J.F."/>
            <person name="Woyke T."/>
            <person name="Pelin A."/>
            <person name="Henrissat B."/>
            <person name="Reynolds N.K."/>
            <person name="Benny G.L."/>
            <person name="Smith M.E."/>
            <person name="James T.Y."/>
            <person name="Grigoriev I.V."/>
        </authorList>
    </citation>
    <scope>NUCLEOTIDE SEQUENCE [LARGE SCALE GENOMIC DNA]</scope>
    <source>
        <strain evidence="6">Benny S71-1</strain>
    </source>
</reference>
<keyword evidence="6" id="KW-1185">Reference proteome</keyword>
<feature type="compositionally biased region" description="Polar residues" evidence="3">
    <location>
        <begin position="92"/>
        <end position="152"/>
    </location>
</feature>